<sequence length="193" mass="21010">MAAAALRMRQPRRAVGPVHAAVAICGAVVGIYDVVIGIHYLQGSVYDLFLLSFGVRYIAGYTAFVSSLSEVVLVFGVFQREEKDIYNRVSTVLALFTFCASLPLIIIIMLACSEQWITLFWEIPRMLLYPLHFCLMVSLLAELRGELADASAIGGGLNKSKAAEGRHFNADEEKGDSNGVAEAHQPPVSSNLC</sequence>
<evidence type="ECO:0000256" key="1">
    <source>
        <dbReference type="SAM" id="MobiDB-lite"/>
    </source>
</evidence>
<feature type="transmembrane region" description="Helical" evidence="2">
    <location>
        <begin position="90"/>
        <end position="111"/>
    </location>
</feature>
<name>A0AAN9W324_9ORTH</name>
<proteinExistence type="predicted"/>
<comment type="caution">
    <text evidence="3">The sequence shown here is derived from an EMBL/GenBank/DDBJ whole genome shotgun (WGS) entry which is preliminary data.</text>
</comment>
<dbReference type="EMBL" id="JAZDUA010000100">
    <property type="protein sequence ID" value="KAK7868128.1"/>
    <property type="molecule type" value="Genomic_DNA"/>
</dbReference>
<gene>
    <name evidence="3" type="ORF">R5R35_005568</name>
</gene>
<reference evidence="3 4" key="1">
    <citation type="submission" date="2024-03" db="EMBL/GenBank/DDBJ databases">
        <title>The genome assembly and annotation of the cricket Gryllus longicercus Weissman &amp; Gray.</title>
        <authorList>
            <person name="Szrajer S."/>
            <person name="Gray D."/>
            <person name="Ylla G."/>
        </authorList>
    </citation>
    <scope>NUCLEOTIDE SEQUENCE [LARGE SCALE GENOMIC DNA]</scope>
    <source>
        <strain evidence="3">DAG 2021-001</strain>
        <tissue evidence="3">Whole body minus gut</tissue>
    </source>
</reference>
<keyword evidence="4" id="KW-1185">Reference proteome</keyword>
<feature type="transmembrane region" description="Helical" evidence="2">
    <location>
        <begin position="58"/>
        <end position="78"/>
    </location>
</feature>
<evidence type="ECO:0000256" key="2">
    <source>
        <dbReference type="SAM" id="Phobius"/>
    </source>
</evidence>
<organism evidence="3 4">
    <name type="scientific">Gryllus longicercus</name>
    <dbReference type="NCBI Taxonomy" id="2509291"/>
    <lineage>
        <taxon>Eukaryota</taxon>
        <taxon>Metazoa</taxon>
        <taxon>Ecdysozoa</taxon>
        <taxon>Arthropoda</taxon>
        <taxon>Hexapoda</taxon>
        <taxon>Insecta</taxon>
        <taxon>Pterygota</taxon>
        <taxon>Neoptera</taxon>
        <taxon>Polyneoptera</taxon>
        <taxon>Orthoptera</taxon>
        <taxon>Ensifera</taxon>
        <taxon>Gryllidea</taxon>
        <taxon>Grylloidea</taxon>
        <taxon>Gryllidae</taxon>
        <taxon>Gryllinae</taxon>
        <taxon>Gryllus</taxon>
    </lineage>
</organism>
<protein>
    <submittedName>
        <fullName evidence="3">Uncharacterized protein</fullName>
    </submittedName>
</protein>
<keyword evidence="2" id="KW-0812">Transmembrane</keyword>
<dbReference type="AlphaFoldDB" id="A0AAN9W324"/>
<feature type="region of interest" description="Disordered" evidence="1">
    <location>
        <begin position="171"/>
        <end position="193"/>
    </location>
</feature>
<evidence type="ECO:0000313" key="3">
    <source>
        <dbReference type="EMBL" id="KAK7868128.1"/>
    </source>
</evidence>
<keyword evidence="2" id="KW-0472">Membrane</keyword>
<accession>A0AAN9W324</accession>
<dbReference type="Proteomes" id="UP001378592">
    <property type="component" value="Unassembled WGS sequence"/>
</dbReference>
<keyword evidence="2" id="KW-1133">Transmembrane helix</keyword>
<feature type="transmembrane region" description="Helical" evidence="2">
    <location>
        <begin position="20"/>
        <end position="38"/>
    </location>
</feature>
<evidence type="ECO:0000313" key="4">
    <source>
        <dbReference type="Proteomes" id="UP001378592"/>
    </source>
</evidence>